<feature type="non-terminal residue" evidence="1">
    <location>
        <position position="198"/>
    </location>
</feature>
<dbReference type="EMBL" id="CAJVPT010042717">
    <property type="protein sequence ID" value="CAG8730648.1"/>
    <property type="molecule type" value="Genomic_DNA"/>
</dbReference>
<evidence type="ECO:0000313" key="2">
    <source>
        <dbReference type="Proteomes" id="UP000789525"/>
    </source>
</evidence>
<comment type="caution">
    <text evidence="1">The sequence shown here is derived from an EMBL/GenBank/DDBJ whole genome shotgun (WGS) entry which is preliminary data.</text>
</comment>
<sequence>NADTEGKKRVVRITEIVHAEEDGTADITATYREKGGFGKGGNIAPSSSMNQPAPGGVVDLFATSILSYDAYGGEGGSTLGAAFAVPEALAIEGTISTSYIIEGLSTIPSDTDLTAQAHKVTVAVVDLAADLARSTLARPLLLSSPSVANSTPFEIFTSSETINFSSAINISEKRSSSKDPDHASSCELDLRRPEKAVF</sequence>
<accession>A0ACA9PZZ0</accession>
<name>A0ACA9PZZ0_9GLOM</name>
<reference evidence="1" key="1">
    <citation type="submission" date="2021-06" db="EMBL/GenBank/DDBJ databases">
        <authorList>
            <person name="Kallberg Y."/>
            <person name="Tangrot J."/>
            <person name="Rosling A."/>
        </authorList>
    </citation>
    <scope>NUCLEOTIDE SEQUENCE</scope>
    <source>
        <strain evidence="1">CL356</strain>
    </source>
</reference>
<dbReference type="Proteomes" id="UP000789525">
    <property type="component" value="Unassembled WGS sequence"/>
</dbReference>
<organism evidence="1 2">
    <name type="scientific">Acaulospora colombiana</name>
    <dbReference type="NCBI Taxonomy" id="27376"/>
    <lineage>
        <taxon>Eukaryota</taxon>
        <taxon>Fungi</taxon>
        <taxon>Fungi incertae sedis</taxon>
        <taxon>Mucoromycota</taxon>
        <taxon>Glomeromycotina</taxon>
        <taxon>Glomeromycetes</taxon>
        <taxon>Diversisporales</taxon>
        <taxon>Acaulosporaceae</taxon>
        <taxon>Acaulospora</taxon>
    </lineage>
</organism>
<feature type="non-terminal residue" evidence="1">
    <location>
        <position position="1"/>
    </location>
</feature>
<protein>
    <submittedName>
        <fullName evidence="1">5845_t:CDS:1</fullName>
    </submittedName>
</protein>
<proteinExistence type="predicted"/>
<keyword evidence="2" id="KW-1185">Reference proteome</keyword>
<evidence type="ECO:0000313" key="1">
    <source>
        <dbReference type="EMBL" id="CAG8730648.1"/>
    </source>
</evidence>
<gene>
    <name evidence="1" type="ORF">ACOLOM_LOCUS11612</name>
</gene>